<evidence type="ECO:0000259" key="6">
    <source>
        <dbReference type="Pfam" id="PF01094"/>
    </source>
</evidence>
<dbReference type="InterPro" id="IPR028082">
    <property type="entry name" value="Peripla_BP_I"/>
</dbReference>
<evidence type="ECO:0000256" key="5">
    <source>
        <dbReference type="SAM" id="MobiDB-lite"/>
    </source>
</evidence>
<keyword evidence="4" id="KW-0472">Membrane</keyword>
<dbReference type="GO" id="GO:0016020">
    <property type="term" value="C:membrane"/>
    <property type="evidence" value="ECO:0007669"/>
    <property type="project" value="UniProtKB-SubCell"/>
</dbReference>
<feature type="domain" description="Receptor ligand binding region" evidence="6">
    <location>
        <begin position="63"/>
        <end position="148"/>
    </location>
</feature>
<evidence type="ECO:0000313" key="8">
    <source>
        <dbReference type="Proteomes" id="UP001209878"/>
    </source>
</evidence>
<dbReference type="Proteomes" id="UP001209878">
    <property type="component" value="Unassembled WGS sequence"/>
</dbReference>
<dbReference type="Gene3D" id="3.40.50.2300">
    <property type="match status" value="1"/>
</dbReference>
<evidence type="ECO:0000256" key="1">
    <source>
        <dbReference type="ARBA" id="ARBA00004370"/>
    </source>
</evidence>
<gene>
    <name evidence="7" type="ORF">NP493_19g11045</name>
</gene>
<proteinExistence type="predicted"/>
<keyword evidence="8" id="KW-1185">Reference proteome</keyword>
<evidence type="ECO:0000256" key="2">
    <source>
        <dbReference type="ARBA" id="ARBA00022692"/>
    </source>
</evidence>
<name>A0AAD9UKV2_RIDPI</name>
<feature type="region of interest" description="Disordered" evidence="5">
    <location>
        <begin position="1"/>
        <end position="44"/>
    </location>
</feature>
<organism evidence="7 8">
    <name type="scientific">Ridgeia piscesae</name>
    <name type="common">Tubeworm</name>
    <dbReference type="NCBI Taxonomy" id="27915"/>
    <lineage>
        <taxon>Eukaryota</taxon>
        <taxon>Metazoa</taxon>
        <taxon>Spiralia</taxon>
        <taxon>Lophotrochozoa</taxon>
        <taxon>Annelida</taxon>
        <taxon>Polychaeta</taxon>
        <taxon>Sedentaria</taxon>
        <taxon>Canalipalpata</taxon>
        <taxon>Sabellida</taxon>
        <taxon>Siboglinidae</taxon>
        <taxon>Ridgeia</taxon>
    </lineage>
</organism>
<comment type="subcellular location">
    <subcellularLocation>
        <location evidence="1">Membrane</location>
    </subcellularLocation>
</comment>
<dbReference type="AlphaFoldDB" id="A0AAD9UKV2"/>
<comment type="caution">
    <text evidence="7">The sequence shown here is derived from an EMBL/GenBank/DDBJ whole genome shotgun (WGS) entry which is preliminary data.</text>
</comment>
<feature type="compositionally biased region" description="Low complexity" evidence="5">
    <location>
        <begin position="12"/>
        <end position="26"/>
    </location>
</feature>
<reference evidence="7" key="1">
    <citation type="journal article" date="2023" name="Mol. Biol. Evol.">
        <title>Third-Generation Sequencing Reveals the Adaptive Role of the Epigenome in Three Deep-Sea Polychaetes.</title>
        <authorList>
            <person name="Perez M."/>
            <person name="Aroh O."/>
            <person name="Sun Y."/>
            <person name="Lan Y."/>
            <person name="Juniper S.K."/>
            <person name="Young C.R."/>
            <person name="Angers B."/>
            <person name="Qian P.Y."/>
        </authorList>
    </citation>
    <scope>NUCLEOTIDE SEQUENCE</scope>
    <source>
        <strain evidence="7">R07B-5</strain>
    </source>
</reference>
<sequence length="168" mass="18964">MTTSGRPETARLRAPARSARSSTDASYVNAVGPSGVNDTSSSNLRSRRTLLKQHVEWQRRKRHVCSTMSKGIFTFFGVANVSTMGTIDSYSRTFHMPFINPSVPLGDETQASTFTLRMRPPYHNAIIDVINYYKWRTVFYLYDTDEVGGAADSQSNFWVHGLILVFRT</sequence>
<keyword evidence="3" id="KW-1133">Transmembrane helix</keyword>
<accession>A0AAD9UKV2</accession>
<evidence type="ECO:0000256" key="4">
    <source>
        <dbReference type="ARBA" id="ARBA00023136"/>
    </source>
</evidence>
<dbReference type="EMBL" id="JAODUO010000019">
    <property type="protein sequence ID" value="KAK2192985.1"/>
    <property type="molecule type" value="Genomic_DNA"/>
</dbReference>
<dbReference type="Pfam" id="PF01094">
    <property type="entry name" value="ANF_receptor"/>
    <property type="match status" value="1"/>
</dbReference>
<protein>
    <recommendedName>
        <fullName evidence="6">Receptor ligand binding region domain-containing protein</fullName>
    </recommendedName>
</protein>
<evidence type="ECO:0000256" key="3">
    <source>
        <dbReference type="ARBA" id="ARBA00022989"/>
    </source>
</evidence>
<evidence type="ECO:0000313" key="7">
    <source>
        <dbReference type="EMBL" id="KAK2192985.1"/>
    </source>
</evidence>
<dbReference type="SUPFAM" id="SSF53822">
    <property type="entry name" value="Periplasmic binding protein-like I"/>
    <property type="match status" value="1"/>
</dbReference>
<dbReference type="InterPro" id="IPR001828">
    <property type="entry name" value="ANF_lig-bd_rcpt"/>
</dbReference>
<keyword evidence="2" id="KW-0812">Transmembrane</keyword>